<organism evidence="1 2">
    <name type="scientific">Mikania micrantha</name>
    <name type="common">bitter vine</name>
    <dbReference type="NCBI Taxonomy" id="192012"/>
    <lineage>
        <taxon>Eukaryota</taxon>
        <taxon>Viridiplantae</taxon>
        <taxon>Streptophyta</taxon>
        <taxon>Embryophyta</taxon>
        <taxon>Tracheophyta</taxon>
        <taxon>Spermatophyta</taxon>
        <taxon>Magnoliopsida</taxon>
        <taxon>eudicotyledons</taxon>
        <taxon>Gunneridae</taxon>
        <taxon>Pentapetalae</taxon>
        <taxon>asterids</taxon>
        <taxon>campanulids</taxon>
        <taxon>Asterales</taxon>
        <taxon>Asteraceae</taxon>
        <taxon>Asteroideae</taxon>
        <taxon>Heliantheae alliance</taxon>
        <taxon>Eupatorieae</taxon>
        <taxon>Mikania</taxon>
    </lineage>
</organism>
<name>A0A5N6NQB3_9ASTR</name>
<dbReference type="EMBL" id="SZYD01000010">
    <property type="protein sequence ID" value="KAD4982925.1"/>
    <property type="molecule type" value="Genomic_DNA"/>
</dbReference>
<evidence type="ECO:0000313" key="2">
    <source>
        <dbReference type="Proteomes" id="UP000326396"/>
    </source>
</evidence>
<gene>
    <name evidence="1" type="ORF">E3N88_19596</name>
</gene>
<dbReference type="Proteomes" id="UP000326396">
    <property type="component" value="Linkage Group LG18"/>
</dbReference>
<dbReference type="AlphaFoldDB" id="A0A5N6NQB3"/>
<keyword evidence="2" id="KW-1185">Reference proteome</keyword>
<dbReference type="InterPro" id="IPR039926">
    <property type="entry name" value="Egg_app_1"/>
</dbReference>
<evidence type="ECO:0000313" key="1">
    <source>
        <dbReference type="EMBL" id="KAD4982925.1"/>
    </source>
</evidence>
<reference evidence="1 2" key="1">
    <citation type="submission" date="2019-05" db="EMBL/GenBank/DDBJ databases">
        <title>Mikania micrantha, genome provides insights into the molecular mechanism of rapid growth.</title>
        <authorList>
            <person name="Liu B."/>
        </authorList>
    </citation>
    <scope>NUCLEOTIDE SEQUENCE [LARGE SCALE GENOMIC DNA]</scope>
    <source>
        <strain evidence="1">NLD-2019</strain>
        <tissue evidence="1">Leaf</tissue>
    </source>
</reference>
<sequence length="112" mass="12388">MTTTPQLKLRGIFLAGDLPENLTNPVGDIFSNVFSAVSNFSQHLISSFNQNSPPETGDEQIPWFLHGATPGSGERMMRAPGRPSMWLPRSAFEGNPSGYFRSLRGQPNNFVY</sequence>
<comment type="caution">
    <text evidence="1">The sequence shown here is derived from an EMBL/GenBank/DDBJ whole genome shotgun (WGS) entry which is preliminary data.</text>
</comment>
<proteinExistence type="predicted"/>
<dbReference type="PANTHER" id="PTHR33333:SF32">
    <property type="entry name" value="PSAD1"/>
    <property type="match status" value="1"/>
</dbReference>
<protein>
    <submittedName>
        <fullName evidence="1">Uncharacterized protein</fullName>
    </submittedName>
</protein>
<dbReference type="PANTHER" id="PTHR33333">
    <property type="entry name" value="ERYTHROCYTE MEMBRANE PROTEIN 1-LIKE"/>
    <property type="match status" value="1"/>
</dbReference>
<accession>A0A5N6NQB3</accession>
<dbReference type="OrthoDB" id="1650029at2759"/>